<dbReference type="Proteomes" id="UP000031737">
    <property type="component" value="Unassembled WGS sequence"/>
</dbReference>
<evidence type="ECO:0000256" key="3">
    <source>
        <dbReference type="SAM" id="Coils"/>
    </source>
</evidence>
<dbReference type="SMART" id="SM00326">
    <property type="entry name" value="SH3"/>
    <property type="match status" value="1"/>
</dbReference>
<dbReference type="VEuPathDB" id="TriTrypDB:TRSC58_06731"/>
<feature type="region of interest" description="Disordered" evidence="4">
    <location>
        <begin position="453"/>
        <end position="473"/>
    </location>
</feature>
<sequence length="473" mass="55039">MWSLAWSTWFSLFLPRFEPNCVSVVDSFCGVKLVQFTSSPRVLYCWCCEGRRRLLVSCIFLFFAFSRLPPPEMRSKRKMRVFQASHDYVNAGRHFLSLFKDDLVLILEEHPSGWWTARNVNGDKGIVPSTFLKEFFVCPPVEVLLHEHSIMLAAQRFSVDLSSHVPTPLNHNEVLQQWKRTCDMTTLTELERGVGDLLLQRETARRGLLESLEALEGDTRESFRDESKWDKEVATLRLELSTLRQRMDNLEAHEKQVRSELGSLRDTVLRSRCQAPVRLTRLVGEFLGKADDFTPQVALYLEALHGKLKRYHGDVQMTEAKLSLLSKSVQELECTCREGNKLLSYRISLRDAKVCAWLGFWLEQAETAKNTYLRAKVQSHLSETLCRKEEQRLRQLVVEGRAKYIEAEDEFLHWKEKARTTKRLLEEKETLDQLNQAIQQVEDEVHMWRSKLLSAKKHTQRPKKGEGERGRSK</sequence>
<feature type="coiled-coil region" evidence="3">
    <location>
        <begin position="233"/>
        <end position="267"/>
    </location>
</feature>
<evidence type="ECO:0000256" key="4">
    <source>
        <dbReference type="SAM" id="MobiDB-lite"/>
    </source>
</evidence>
<dbReference type="SUPFAM" id="SSF50044">
    <property type="entry name" value="SH3-domain"/>
    <property type="match status" value="1"/>
</dbReference>
<keyword evidence="3" id="KW-0175">Coiled coil</keyword>
<feature type="coiled-coil region" evidence="3">
    <location>
        <begin position="417"/>
        <end position="451"/>
    </location>
</feature>
<evidence type="ECO:0000259" key="6">
    <source>
        <dbReference type="PROSITE" id="PS50002"/>
    </source>
</evidence>
<feature type="chain" id="PRO_5001601264" description="SH3 domain-containing protein" evidence="5">
    <location>
        <begin position="20"/>
        <end position="473"/>
    </location>
</feature>
<dbReference type="AlphaFoldDB" id="A0A061IS89"/>
<dbReference type="Pfam" id="PF00018">
    <property type="entry name" value="SH3_1"/>
    <property type="match status" value="1"/>
</dbReference>
<protein>
    <recommendedName>
        <fullName evidence="6">SH3 domain-containing protein</fullName>
    </recommendedName>
</protein>
<keyword evidence="1 2" id="KW-0728">SH3 domain</keyword>
<keyword evidence="5" id="KW-0732">Signal</keyword>
<evidence type="ECO:0000256" key="5">
    <source>
        <dbReference type="SAM" id="SignalP"/>
    </source>
</evidence>
<dbReference type="InterPro" id="IPR036028">
    <property type="entry name" value="SH3-like_dom_sf"/>
</dbReference>
<evidence type="ECO:0000313" key="8">
    <source>
        <dbReference type="Proteomes" id="UP000031737"/>
    </source>
</evidence>
<dbReference type="Gene3D" id="2.30.30.40">
    <property type="entry name" value="SH3 Domains"/>
    <property type="match status" value="1"/>
</dbReference>
<proteinExistence type="predicted"/>
<feature type="compositionally biased region" description="Basic and acidic residues" evidence="4">
    <location>
        <begin position="463"/>
        <end position="473"/>
    </location>
</feature>
<reference evidence="7 8" key="1">
    <citation type="submission" date="2013-07" db="EMBL/GenBank/DDBJ databases">
        <authorList>
            <person name="Stoco P.H."/>
            <person name="Wagner G."/>
            <person name="Gerber A."/>
            <person name="Zaha A."/>
            <person name="Thompson C."/>
            <person name="Bartholomeu D.C."/>
            <person name="Luckemeyer D.D."/>
            <person name="Bahia D."/>
            <person name="Loreto E."/>
            <person name="Prestes E.B."/>
            <person name="Lima F.M."/>
            <person name="Rodrigues-Luiz G."/>
            <person name="Vallejo G.A."/>
            <person name="Filho J.F."/>
            <person name="Monteiro K.M."/>
            <person name="Tyler K.M."/>
            <person name="de Almeida L.G."/>
            <person name="Ortiz M.F."/>
            <person name="Siervo M.A."/>
            <person name="de Moraes M.H."/>
            <person name="Cunha O.L."/>
            <person name="Mendonca-Neto R."/>
            <person name="Silva R."/>
            <person name="Teixeira S.M."/>
            <person name="Murta S.M."/>
            <person name="Sincero T.C."/>
            <person name="Mendes T.A."/>
            <person name="Urmenyi T.P."/>
            <person name="Silva V.G."/>
            <person name="da Rocha W.D."/>
            <person name="Andersson B."/>
            <person name="Romanha A.J."/>
            <person name="Steindel M."/>
            <person name="de Vasconcelos A.T."/>
            <person name="Grisard E.C."/>
        </authorList>
    </citation>
    <scope>NUCLEOTIDE SEQUENCE [LARGE SCALE GENOMIC DNA]</scope>
    <source>
        <strain evidence="7 8">SC58</strain>
    </source>
</reference>
<feature type="domain" description="SH3" evidence="6">
    <location>
        <begin position="77"/>
        <end position="137"/>
    </location>
</feature>
<dbReference type="CDD" id="cd00174">
    <property type="entry name" value="SH3"/>
    <property type="match status" value="1"/>
</dbReference>
<evidence type="ECO:0000313" key="7">
    <source>
        <dbReference type="EMBL" id="ESL05613.1"/>
    </source>
</evidence>
<name>A0A061IS89_TRYRA</name>
<keyword evidence="8" id="KW-1185">Reference proteome</keyword>
<organism evidence="7 8">
    <name type="scientific">Trypanosoma rangeli SC58</name>
    <dbReference type="NCBI Taxonomy" id="429131"/>
    <lineage>
        <taxon>Eukaryota</taxon>
        <taxon>Discoba</taxon>
        <taxon>Euglenozoa</taxon>
        <taxon>Kinetoplastea</taxon>
        <taxon>Metakinetoplastina</taxon>
        <taxon>Trypanosomatida</taxon>
        <taxon>Trypanosomatidae</taxon>
        <taxon>Trypanosoma</taxon>
        <taxon>Herpetosoma</taxon>
    </lineage>
</organism>
<evidence type="ECO:0000256" key="1">
    <source>
        <dbReference type="ARBA" id="ARBA00022443"/>
    </source>
</evidence>
<comment type="caution">
    <text evidence="7">The sequence shown here is derived from an EMBL/GenBank/DDBJ whole genome shotgun (WGS) entry which is preliminary data.</text>
</comment>
<feature type="signal peptide" evidence="5">
    <location>
        <begin position="1"/>
        <end position="19"/>
    </location>
</feature>
<gene>
    <name evidence="7" type="ORF">TRSC58_06731</name>
</gene>
<accession>A0A061IS89</accession>
<dbReference type="OrthoDB" id="10255964at2759"/>
<dbReference type="InterPro" id="IPR001452">
    <property type="entry name" value="SH3_domain"/>
</dbReference>
<evidence type="ECO:0000256" key="2">
    <source>
        <dbReference type="PROSITE-ProRule" id="PRU00192"/>
    </source>
</evidence>
<dbReference type="EMBL" id="AUPL01006731">
    <property type="protein sequence ID" value="ESL05613.1"/>
    <property type="molecule type" value="Genomic_DNA"/>
</dbReference>
<dbReference type="PROSITE" id="PS50002">
    <property type="entry name" value="SH3"/>
    <property type="match status" value="1"/>
</dbReference>